<gene>
    <name evidence="28" type="primary">LOC111287376</name>
</gene>
<evidence type="ECO:0000256" key="12">
    <source>
        <dbReference type="ARBA" id="ARBA00022729"/>
    </source>
</evidence>
<dbReference type="InterPro" id="IPR013210">
    <property type="entry name" value="LRR_N_plant-typ"/>
</dbReference>
<feature type="transmembrane region" description="Helical" evidence="24">
    <location>
        <begin position="821"/>
        <end position="842"/>
    </location>
</feature>
<dbReference type="Gene3D" id="3.80.10.10">
    <property type="entry name" value="Ribonuclease Inhibitor"/>
    <property type="match status" value="5"/>
</dbReference>
<evidence type="ECO:0000256" key="19">
    <source>
        <dbReference type="ARBA" id="ARBA00023170"/>
    </source>
</evidence>
<comment type="similarity">
    <text evidence="3">Belongs to the protein kinase superfamily. Ser/Thr protein kinase family.</text>
</comment>
<keyword evidence="20" id="KW-0325">Glycoprotein</keyword>
<dbReference type="Pfam" id="PF00560">
    <property type="entry name" value="LRR_1"/>
    <property type="match status" value="6"/>
</dbReference>
<dbReference type="InterPro" id="IPR008271">
    <property type="entry name" value="Ser/Thr_kinase_AS"/>
</dbReference>
<dbReference type="Proteomes" id="UP000515121">
    <property type="component" value="Unplaced"/>
</dbReference>
<dbReference type="Pfam" id="PF13855">
    <property type="entry name" value="LRR_8"/>
    <property type="match status" value="3"/>
</dbReference>
<evidence type="ECO:0000259" key="26">
    <source>
        <dbReference type="PROSITE" id="PS50011"/>
    </source>
</evidence>
<dbReference type="FunFam" id="3.80.10.10:FF:000383">
    <property type="entry name" value="Leucine-rich repeat receptor protein kinase EMS1"/>
    <property type="match status" value="1"/>
</dbReference>
<keyword evidence="13" id="KW-0677">Repeat</keyword>
<evidence type="ECO:0000256" key="18">
    <source>
        <dbReference type="ARBA" id="ARBA00023136"/>
    </source>
</evidence>
<comment type="catalytic activity">
    <reaction evidence="21">
        <text>L-threonyl-[protein] + ATP = O-phospho-L-threonyl-[protein] + ADP + H(+)</text>
        <dbReference type="Rhea" id="RHEA:46608"/>
        <dbReference type="Rhea" id="RHEA-COMP:11060"/>
        <dbReference type="Rhea" id="RHEA-COMP:11605"/>
        <dbReference type="ChEBI" id="CHEBI:15378"/>
        <dbReference type="ChEBI" id="CHEBI:30013"/>
        <dbReference type="ChEBI" id="CHEBI:30616"/>
        <dbReference type="ChEBI" id="CHEBI:61977"/>
        <dbReference type="ChEBI" id="CHEBI:456216"/>
        <dbReference type="EC" id="2.7.11.1"/>
    </reaction>
</comment>
<dbReference type="PROSITE" id="PS50011">
    <property type="entry name" value="PROTEIN_KINASE_DOM"/>
    <property type="match status" value="1"/>
</dbReference>
<dbReference type="SUPFAM" id="SSF52058">
    <property type="entry name" value="L domain-like"/>
    <property type="match status" value="3"/>
</dbReference>
<dbReference type="InterPro" id="IPR032675">
    <property type="entry name" value="LRR_dom_sf"/>
</dbReference>
<organism evidence="27 28">
    <name type="scientific">Durio zibethinus</name>
    <name type="common">Durian</name>
    <dbReference type="NCBI Taxonomy" id="66656"/>
    <lineage>
        <taxon>Eukaryota</taxon>
        <taxon>Viridiplantae</taxon>
        <taxon>Streptophyta</taxon>
        <taxon>Embryophyta</taxon>
        <taxon>Tracheophyta</taxon>
        <taxon>Spermatophyta</taxon>
        <taxon>Magnoliopsida</taxon>
        <taxon>eudicotyledons</taxon>
        <taxon>Gunneridae</taxon>
        <taxon>Pentapetalae</taxon>
        <taxon>rosids</taxon>
        <taxon>malvids</taxon>
        <taxon>Malvales</taxon>
        <taxon>Malvaceae</taxon>
        <taxon>Helicteroideae</taxon>
        <taxon>Durio</taxon>
    </lineage>
</organism>
<feature type="signal peptide" evidence="25">
    <location>
        <begin position="1"/>
        <end position="22"/>
    </location>
</feature>
<dbReference type="SMART" id="SM00220">
    <property type="entry name" value="S_TKc"/>
    <property type="match status" value="1"/>
</dbReference>
<keyword evidence="17 24" id="KW-1133">Transmembrane helix</keyword>
<evidence type="ECO:0000256" key="6">
    <source>
        <dbReference type="ARBA" id="ARBA00022475"/>
    </source>
</evidence>
<evidence type="ECO:0000256" key="4">
    <source>
        <dbReference type="ARBA" id="ARBA00009592"/>
    </source>
</evidence>
<dbReference type="Pfam" id="PF07714">
    <property type="entry name" value="PK_Tyr_Ser-Thr"/>
    <property type="match status" value="1"/>
</dbReference>
<dbReference type="GO" id="GO:0005886">
    <property type="term" value="C:plasma membrane"/>
    <property type="evidence" value="ECO:0007669"/>
    <property type="project" value="UniProtKB-SubCell"/>
</dbReference>
<dbReference type="KEGG" id="dzi:111287376"/>
<dbReference type="InterPro" id="IPR017441">
    <property type="entry name" value="Protein_kinase_ATP_BS"/>
</dbReference>
<evidence type="ECO:0000256" key="3">
    <source>
        <dbReference type="ARBA" id="ARBA00008684"/>
    </source>
</evidence>
<name>A0A6P5XZS3_DURZI</name>
<keyword evidence="8" id="KW-0597">Phosphoprotein</keyword>
<evidence type="ECO:0000256" key="2">
    <source>
        <dbReference type="ARBA" id="ARBA00004479"/>
    </source>
</evidence>
<feature type="binding site" evidence="23">
    <location>
        <position position="908"/>
    </location>
    <ligand>
        <name>ATP</name>
        <dbReference type="ChEBI" id="CHEBI:30616"/>
    </ligand>
</feature>
<evidence type="ECO:0000256" key="21">
    <source>
        <dbReference type="ARBA" id="ARBA00047899"/>
    </source>
</evidence>
<keyword evidence="9" id="KW-0433">Leucine-rich repeat</keyword>
<evidence type="ECO:0000256" key="1">
    <source>
        <dbReference type="ARBA" id="ARBA00004162"/>
    </source>
</evidence>
<sequence>MANTRFILPFMVVILLPCFMVSFSTKKTTNNSTDQLALLALKANVISDPENLLTTNWSTATSVCNWIGVTCGARYKRVTALNLFGMNLSGTIPPHLGNLSFLTMLHIENNSFHGLLPMELGNLHRLKSIDLSNNNFNGEIPSWFDSFAELQVLSLNGNNFVGVIPSCLCSLSKLELLRLSRNNLQGQIPVAIGNLSNLRLLSLDHNQLSGSIPSSVFSISLLVEINLNDNQLSGSIPSTHLDISSLQYIDLTFNNLTGHIPPNMFNYLPKLKGLYLSWNQLSGRIPMSLFKCQELEGLSLSINNLEGIISGEIEYLTMLKRLALGFNHLKGKIPSQIGNLLSLKEVTIANCHLIGTIPSIIGNLTFLKIVDFSENNLTCQIPFQFGNLPKLEELYLGSNNIFGTIPPRIFNSSTVRIIVLQLNLLSGYLPSTTGIWLPKLEILDIGANELSGSIPASISNASRLRFLTLEFNSFSGYIPNDLGNLRDLQVLNLQHNNLASTPSSSELSFLSSLVNSRDLRFLAFDRNPLISGKLQTSIGNLSVEKFIASGCNIKGSIPGEIGNVSNLIMFHLDNTELSGCIPTTIGRLRNLQSLSLQGNKLEGSLPTELCNLKSLGFLYFTGNKFDGPTPECLGDLVSLRYLFLGFNKFANSIPSTFVRFLDILQLNLSSNCLRGALPIDLGKWKVITRIDFSKNQLSGEISKSIGDLKDLTYLSLSGNRLQGSIPESLGGLIGLQVLDLSRNNFSGIIPKSLEKLLYLEHFNVSFNRLEGEIPDEGTFGNYSIQSFMGNKALCAAPRLRLPLPPCNANSFRKHSKKAVQLVKFILSPIGLAIILLALILFFSRRQKRNRNLSTDQENMQALAEWKRVTYRELHQATDGFSDSKLLGVGSFGSVYQGTLSDGLSIAVKIFNLELQGAFKSFDIECEVLRNIRHRNLVKIISSCSNIDFKALVLEFMPNGSLEKWLYSHNYFLDMIRRLNIMIDVASAIEYLHHGYTTPVIHCDLKPSNILLDEDMVAHLGDFGIAKLLGEEDSTIQTLTIATIGYMAPEYGSEGIVSTKGDVYSFGILLMETFTRKKPTDEIFTGELSMKYWVKELLPSSLMEVVDTNLLNSGERGYSATRDCALSIFQLALECSEEVPEERIDMKEVVAKLKKIKIKLLSESNRWA</sequence>
<dbReference type="SMART" id="SM00369">
    <property type="entry name" value="LRR_TYP"/>
    <property type="match status" value="16"/>
</dbReference>
<evidence type="ECO:0000313" key="28">
    <source>
        <dbReference type="RefSeq" id="XP_022733633.1"/>
    </source>
</evidence>
<evidence type="ECO:0000256" key="14">
    <source>
        <dbReference type="ARBA" id="ARBA00022741"/>
    </source>
</evidence>
<evidence type="ECO:0000256" key="11">
    <source>
        <dbReference type="ARBA" id="ARBA00022692"/>
    </source>
</evidence>
<keyword evidence="6" id="KW-1003">Cell membrane</keyword>
<dbReference type="PROSITE" id="PS00107">
    <property type="entry name" value="PROTEIN_KINASE_ATP"/>
    <property type="match status" value="1"/>
</dbReference>
<dbReference type="PANTHER" id="PTHR27008:SF585">
    <property type="entry name" value="PROTEIN KINASE DOMAIN-CONTAINING PROTEIN"/>
    <property type="match status" value="1"/>
</dbReference>
<keyword evidence="14 23" id="KW-0547">Nucleotide-binding</keyword>
<comment type="subcellular location">
    <subcellularLocation>
        <location evidence="1">Cell membrane</location>
        <topology evidence="1">Single-pass membrane protein</topology>
    </subcellularLocation>
    <subcellularLocation>
        <location evidence="2">Membrane</location>
        <topology evidence="2">Single-pass type I membrane protein</topology>
    </subcellularLocation>
</comment>
<evidence type="ECO:0000256" key="9">
    <source>
        <dbReference type="ARBA" id="ARBA00022614"/>
    </source>
</evidence>
<dbReference type="Gene3D" id="1.10.510.10">
    <property type="entry name" value="Transferase(Phosphotransferase) domain 1"/>
    <property type="match status" value="1"/>
</dbReference>
<evidence type="ECO:0000256" key="20">
    <source>
        <dbReference type="ARBA" id="ARBA00023180"/>
    </source>
</evidence>
<dbReference type="GO" id="GO:0004674">
    <property type="term" value="F:protein serine/threonine kinase activity"/>
    <property type="evidence" value="ECO:0007669"/>
    <property type="project" value="UniProtKB-KW"/>
</dbReference>
<dbReference type="GeneID" id="111287376"/>
<dbReference type="PANTHER" id="PTHR27008">
    <property type="entry name" value="OS04G0122200 PROTEIN"/>
    <property type="match status" value="1"/>
</dbReference>
<evidence type="ECO:0000256" key="5">
    <source>
        <dbReference type="ARBA" id="ARBA00012513"/>
    </source>
</evidence>
<evidence type="ECO:0000256" key="17">
    <source>
        <dbReference type="ARBA" id="ARBA00022989"/>
    </source>
</evidence>
<keyword evidence="10" id="KW-0808">Transferase</keyword>
<dbReference type="FunFam" id="3.80.10.10:FF:000101">
    <property type="entry name" value="LRR receptor-like serine/threonine-protein kinase ERECTA"/>
    <property type="match status" value="1"/>
</dbReference>
<protein>
    <recommendedName>
        <fullName evidence="5">non-specific serine/threonine protein kinase</fullName>
        <ecNumber evidence="5">2.7.11.1</ecNumber>
    </recommendedName>
</protein>
<keyword evidence="19" id="KW-0675">Receptor</keyword>
<keyword evidence="16 23" id="KW-0067">ATP-binding</keyword>
<dbReference type="FunFam" id="1.10.510.10:FF:000358">
    <property type="entry name" value="Putative leucine-rich repeat receptor-like serine/threonine-protein kinase"/>
    <property type="match status" value="1"/>
</dbReference>
<evidence type="ECO:0000256" key="16">
    <source>
        <dbReference type="ARBA" id="ARBA00022840"/>
    </source>
</evidence>
<dbReference type="RefSeq" id="XP_022733633.1">
    <property type="nucleotide sequence ID" value="XM_022877898.1"/>
</dbReference>
<dbReference type="InterPro" id="IPR011009">
    <property type="entry name" value="Kinase-like_dom_sf"/>
</dbReference>
<accession>A0A6P5XZS3</accession>
<dbReference type="Gene3D" id="3.30.200.20">
    <property type="entry name" value="Phosphorylase Kinase, domain 1"/>
    <property type="match status" value="1"/>
</dbReference>
<keyword evidence="7" id="KW-0723">Serine/threonine-protein kinase</keyword>
<reference evidence="28" key="1">
    <citation type="submission" date="2025-08" db="UniProtKB">
        <authorList>
            <consortium name="RefSeq"/>
        </authorList>
    </citation>
    <scope>IDENTIFICATION</scope>
    <source>
        <tissue evidence="28">Fruit stalk</tissue>
    </source>
</reference>
<dbReference type="PROSITE" id="PS51450">
    <property type="entry name" value="LRR"/>
    <property type="match status" value="1"/>
</dbReference>
<dbReference type="InterPro" id="IPR051809">
    <property type="entry name" value="Plant_receptor-like_S/T_kinase"/>
</dbReference>
<proteinExistence type="inferred from homology"/>
<dbReference type="SMART" id="SM00365">
    <property type="entry name" value="LRR_SD22"/>
    <property type="match status" value="6"/>
</dbReference>
<evidence type="ECO:0000256" key="25">
    <source>
        <dbReference type="SAM" id="SignalP"/>
    </source>
</evidence>
<keyword evidence="12 25" id="KW-0732">Signal</keyword>
<dbReference type="GO" id="GO:0005524">
    <property type="term" value="F:ATP binding"/>
    <property type="evidence" value="ECO:0007669"/>
    <property type="project" value="UniProtKB-UniRule"/>
</dbReference>
<dbReference type="CDD" id="cd14066">
    <property type="entry name" value="STKc_IRAK"/>
    <property type="match status" value="1"/>
</dbReference>
<evidence type="ECO:0000313" key="27">
    <source>
        <dbReference type="Proteomes" id="UP000515121"/>
    </source>
</evidence>
<evidence type="ECO:0000256" key="15">
    <source>
        <dbReference type="ARBA" id="ARBA00022777"/>
    </source>
</evidence>
<evidence type="ECO:0000256" key="13">
    <source>
        <dbReference type="ARBA" id="ARBA00022737"/>
    </source>
</evidence>
<keyword evidence="11 24" id="KW-0812">Transmembrane</keyword>
<feature type="domain" description="Protein kinase" evidence="26">
    <location>
        <begin position="880"/>
        <end position="1155"/>
    </location>
</feature>
<evidence type="ECO:0000256" key="22">
    <source>
        <dbReference type="ARBA" id="ARBA00048679"/>
    </source>
</evidence>
<dbReference type="FunFam" id="3.30.200.20:FF:000661">
    <property type="entry name" value="Serine-threonine protein kinase plant-type"/>
    <property type="match status" value="1"/>
</dbReference>
<dbReference type="AlphaFoldDB" id="A0A6P5XZS3"/>
<evidence type="ECO:0000256" key="23">
    <source>
        <dbReference type="PROSITE-ProRule" id="PRU10141"/>
    </source>
</evidence>
<dbReference type="InterPro" id="IPR001611">
    <property type="entry name" value="Leu-rich_rpt"/>
</dbReference>
<keyword evidence="15" id="KW-0418">Kinase</keyword>
<feature type="chain" id="PRO_5027925675" description="non-specific serine/threonine protein kinase" evidence="25">
    <location>
        <begin position="23"/>
        <end position="1167"/>
    </location>
</feature>
<dbReference type="Pfam" id="PF08263">
    <property type="entry name" value="LRRNT_2"/>
    <property type="match status" value="1"/>
</dbReference>
<dbReference type="PROSITE" id="PS00108">
    <property type="entry name" value="PROTEIN_KINASE_ST"/>
    <property type="match status" value="1"/>
</dbReference>
<keyword evidence="27" id="KW-1185">Reference proteome</keyword>
<evidence type="ECO:0000256" key="8">
    <source>
        <dbReference type="ARBA" id="ARBA00022553"/>
    </source>
</evidence>
<comment type="catalytic activity">
    <reaction evidence="22">
        <text>L-seryl-[protein] + ATP = O-phospho-L-seryl-[protein] + ADP + H(+)</text>
        <dbReference type="Rhea" id="RHEA:17989"/>
        <dbReference type="Rhea" id="RHEA-COMP:9863"/>
        <dbReference type="Rhea" id="RHEA-COMP:11604"/>
        <dbReference type="ChEBI" id="CHEBI:15378"/>
        <dbReference type="ChEBI" id="CHEBI:29999"/>
        <dbReference type="ChEBI" id="CHEBI:30616"/>
        <dbReference type="ChEBI" id="CHEBI:83421"/>
        <dbReference type="ChEBI" id="CHEBI:456216"/>
        <dbReference type="EC" id="2.7.11.1"/>
    </reaction>
</comment>
<evidence type="ECO:0000256" key="10">
    <source>
        <dbReference type="ARBA" id="ARBA00022679"/>
    </source>
</evidence>
<dbReference type="InterPro" id="IPR000719">
    <property type="entry name" value="Prot_kinase_dom"/>
</dbReference>
<dbReference type="FunFam" id="3.80.10.10:FF:000317">
    <property type="entry name" value="Inactive leucine-rich repeat receptor-like protein kinase"/>
    <property type="match status" value="1"/>
</dbReference>
<keyword evidence="18 24" id="KW-0472">Membrane</keyword>
<dbReference type="InterPro" id="IPR001245">
    <property type="entry name" value="Ser-Thr/Tyr_kinase_cat_dom"/>
</dbReference>
<comment type="similarity">
    <text evidence="4">Belongs to the RLP family.</text>
</comment>
<evidence type="ECO:0000256" key="24">
    <source>
        <dbReference type="SAM" id="Phobius"/>
    </source>
</evidence>
<evidence type="ECO:0000256" key="7">
    <source>
        <dbReference type="ARBA" id="ARBA00022527"/>
    </source>
</evidence>
<dbReference type="FunFam" id="3.80.10.10:FF:000041">
    <property type="entry name" value="LRR receptor-like serine/threonine-protein kinase ERECTA"/>
    <property type="match status" value="2"/>
</dbReference>
<dbReference type="SUPFAM" id="SSF56112">
    <property type="entry name" value="Protein kinase-like (PK-like)"/>
    <property type="match status" value="1"/>
</dbReference>
<dbReference type="OrthoDB" id="994461at2759"/>
<dbReference type="InterPro" id="IPR003591">
    <property type="entry name" value="Leu-rich_rpt_typical-subtyp"/>
</dbReference>
<dbReference type="EC" id="2.7.11.1" evidence="5"/>